<feature type="domain" description="MatP C-terminal ribbon-helix-helix" evidence="3">
    <location>
        <begin position="92"/>
        <end position="148"/>
    </location>
</feature>
<dbReference type="Pfam" id="PF17414">
    <property type="entry name" value="MatP_C"/>
    <property type="match status" value="1"/>
</dbReference>
<dbReference type="KEGG" id="ptf:PROFFT_A_02170"/>
<reference evidence="4" key="1">
    <citation type="submission" date="2020-10" db="EMBL/GenBank/DDBJ databases">
        <authorList>
            <person name="Szabo G."/>
        </authorList>
    </citation>
    <scope>NUCLEOTIDE SEQUENCE</scope>
    <source>
        <strain evidence="4">PROFFT</strain>
    </source>
</reference>
<sequence length="154" mass="18716">MSMKYQKNKDIEDEWKWKYLVRKYHEGQSITRYMENDLSQQAVILLFNIENKHEHVQDWIRNHMNPDLEKKIKQSIRAKRKRKSNAESINERKKSIDLEYLVWQHLSKLAKSLRSTLSDTIMHLLEDAEEKEKYEKKILSLKKDLQSFILNNNQ</sequence>
<organism evidence="4 5">
    <name type="scientific">Candidatus Profftia tarda</name>
    <dbReference type="NCBI Taxonomy" id="1177216"/>
    <lineage>
        <taxon>Bacteria</taxon>
        <taxon>Pseudomonadati</taxon>
        <taxon>Pseudomonadota</taxon>
        <taxon>Gammaproteobacteria</taxon>
        <taxon>Enterobacterales</taxon>
        <taxon>Enterobacteriaceae</taxon>
        <taxon>Candidatus Profftia</taxon>
    </lineage>
</organism>
<protein>
    <submittedName>
        <fullName evidence="4">Macrodomain Ter protein</fullName>
    </submittedName>
</protein>
<dbReference type="GO" id="GO:0043565">
    <property type="term" value="F:sequence-specific DNA binding"/>
    <property type="evidence" value="ECO:0007669"/>
    <property type="project" value="UniProtKB-ARBA"/>
</dbReference>
<dbReference type="Gene3D" id="1.20.1270.380">
    <property type="entry name" value="MatP, N-terminal domain"/>
    <property type="match status" value="1"/>
</dbReference>
<gene>
    <name evidence="4" type="primary">matP</name>
    <name evidence="4" type="ORF">PROFFT_A_02170</name>
</gene>
<dbReference type="AlphaFoldDB" id="A0A8E4F0F3"/>
<name>A0A8E4F0F3_9ENTR</name>
<dbReference type="Pfam" id="PF06303">
    <property type="entry name" value="MatP"/>
    <property type="match status" value="1"/>
</dbReference>
<evidence type="ECO:0000256" key="1">
    <source>
        <dbReference type="SAM" id="Coils"/>
    </source>
</evidence>
<dbReference type="InterPro" id="IPR038339">
    <property type="entry name" value="MatP_N_sf"/>
</dbReference>
<dbReference type="Proteomes" id="UP000683585">
    <property type="component" value="Chromosome"/>
</dbReference>
<accession>A0A8E4F0F3</accession>
<keyword evidence="1" id="KW-0175">Coiled coil</keyword>
<feature type="domain" description="MatP N-terminal" evidence="2">
    <location>
        <begin position="4"/>
        <end position="87"/>
    </location>
</feature>
<proteinExistence type="predicted"/>
<evidence type="ECO:0000259" key="3">
    <source>
        <dbReference type="Pfam" id="PF17414"/>
    </source>
</evidence>
<feature type="coiled-coil region" evidence="1">
    <location>
        <begin position="124"/>
        <end position="151"/>
    </location>
</feature>
<dbReference type="InterPro" id="IPR035087">
    <property type="entry name" value="MatP_N"/>
</dbReference>
<evidence type="ECO:0000313" key="5">
    <source>
        <dbReference type="Proteomes" id="UP000683585"/>
    </source>
</evidence>
<dbReference type="Gene3D" id="1.10.1220.10">
    <property type="entry name" value="Met repressor-like"/>
    <property type="match status" value="1"/>
</dbReference>
<dbReference type="InterPro" id="IPR013321">
    <property type="entry name" value="Arc_rbn_hlx_hlx"/>
</dbReference>
<dbReference type="NCBIfam" id="NF003471">
    <property type="entry name" value="PRK05097.1"/>
    <property type="match status" value="1"/>
</dbReference>
<evidence type="ECO:0000259" key="2">
    <source>
        <dbReference type="Pfam" id="PF06303"/>
    </source>
</evidence>
<evidence type="ECO:0000313" key="4">
    <source>
        <dbReference type="EMBL" id="CAD6508965.1"/>
    </source>
</evidence>
<dbReference type="GO" id="GO:0006355">
    <property type="term" value="P:regulation of DNA-templated transcription"/>
    <property type="evidence" value="ECO:0007669"/>
    <property type="project" value="InterPro"/>
</dbReference>
<dbReference type="InterPro" id="IPR035375">
    <property type="entry name" value="MatP_C"/>
</dbReference>
<dbReference type="EMBL" id="LR890047">
    <property type="protein sequence ID" value="CAD6508965.1"/>
    <property type="molecule type" value="Genomic_DNA"/>
</dbReference>
<keyword evidence="5" id="KW-1185">Reference proteome</keyword>